<dbReference type="PANTHER" id="PTHR35192">
    <property type="entry name" value="PROTEIN, PUTATIVE-RELATED"/>
    <property type="match status" value="1"/>
</dbReference>
<organism evidence="2 3">
    <name type="scientific">Microbotryum silenes-dioicae</name>
    <dbReference type="NCBI Taxonomy" id="796604"/>
    <lineage>
        <taxon>Eukaryota</taxon>
        <taxon>Fungi</taxon>
        <taxon>Dikarya</taxon>
        <taxon>Basidiomycota</taxon>
        <taxon>Pucciniomycotina</taxon>
        <taxon>Microbotryomycetes</taxon>
        <taxon>Microbotryales</taxon>
        <taxon>Microbotryaceae</taxon>
        <taxon>Microbotryum</taxon>
    </lineage>
</organism>
<dbReference type="AlphaFoldDB" id="A0A2X0P6G6"/>
<evidence type="ECO:0000313" key="2">
    <source>
        <dbReference type="EMBL" id="SGY48638.1"/>
    </source>
</evidence>
<name>A0A2X0P6G6_9BASI</name>
<feature type="domain" description="Protein CPL1-like" evidence="1">
    <location>
        <begin position="458"/>
        <end position="517"/>
    </location>
</feature>
<dbReference type="PANTHER" id="PTHR35192:SF2">
    <property type="entry name" value="APPLE DOMAIN-CONTAINING PROTEIN"/>
    <property type="match status" value="1"/>
</dbReference>
<sequence length="536" mass="55409">MNCGKASKVCPSMGWRNGNGEPVCLNNLCGTNCNGGYAFSWPLMTCISTKNDTNNCGAIGTVCSSSNASRNATALACVDSICKATACSPKFHVEDGVCVKNINTTSDMNNWQVYNGTVGVGGVCSNSVCQPKSCNTGFAFNYATSKCINIMTDNSNCGAVGKVCSFPYGSGSCIAGTCLLSSCNTNYYNIKGICTYIDLTSNSNNCGAVGNKCSFSNGLGKCITSDCTYSSCSNGFASINNTCVAVDYQTDMNNCGSSGNTCQSTYLNGGAGLCVQGQCFSVCIIGYTWDATHSICRLTSSDVYNCGAIGNICSPLGSLSSICSNSQCYASACLPGFELIAGVCYKIDATSNVNNCGAVGAVCRFYPVGASGVCTNSKCVITTCPAKYSLSTSGVCVAAAVSQRPRVAKRKVVKRTPCPKGETPCPIKASASFELAVTQHFTVPHDEYAGIFTGLGGYECLDTRESLESCGGCSSTGEGQDCTAIKGALGVGCDNGSCVVFSCKEGWKPNARGTKCIWANNNAQPNATRNAAAAVR</sequence>
<dbReference type="Proteomes" id="UP000249464">
    <property type="component" value="Unassembled WGS sequence"/>
</dbReference>
<dbReference type="InterPro" id="IPR038955">
    <property type="entry name" value="PriA/CPL1_fungi"/>
</dbReference>
<reference evidence="2 3" key="1">
    <citation type="submission" date="2016-11" db="EMBL/GenBank/DDBJ databases">
        <authorList>
            <person name="Jaros S."/>
            <person name="Januszkiewicz K."/>
            <person name="Wedrychowicz H."/>
        </authorList>
    </citation>
    <scope>NUCLEOTIDE SEQUENCE [LARGE SCALE GENOMIC DNA]</scope>
</reference>
<proteinExistence type="predicted"/>
<evidence type="ECO:0000259" key="1">
    <source>
        <dbReference type="Pfam" id="PF21671"/>
    </source>
</evidence>
<evidence type="ECO:0000313" key="3">
    <source>
        <dbReference type="Proteomes" id="UP000249464"/>
    </source>
</evidence>
<dbReference type="STRING" id="796604.A0A2X0P6G6"/>
<dbReference type="Pfam" id="PF21671">
    <property type="entry name" value="CPL1-like"/>
    <property type="match status" value="1"/>
</dbReference>
<accession>A0A2X0P6G6</accession>
<dbReference type="InterPro" id="IPR048661">
    <property type="entry name" value="CPL1-like"/>
</dbReference>
<keyword evidence="3" id="KW-1185">Reference proteome</keyword>
<dbReference type="EMBL" id="FQNC01000043">
    <property type="protein sequence ID" value="SGY48638.1"/>
    <property type="molecule type" value="Genomic_DNA"/>
</dbReference>
<protein>
    <submittedName>
        <fullName evidence="2">BQ5605_C001g00675 protein</fullName>
    </submittedName>
</protein>
<gene>
    <name evidence="2" type="primary">BQ5605_C001g00675</name>
    <name evidence="2" type="ORF">BQ5605_C001G00675</name>
</gene>